<dbReference type="SUPFAM" id="SSF144232">
    <property type="entry name" value="HIT/MYND zinc finger-like"/>
    <property type="match status" value="1"/>
</dbReference>
<keyword evidence="1" id="KW-0479">Metal-binding</keyword>
<evidence type="ECO:0000259" key="5">
    <source>
        <dbReference type="PROSITE" id="PS50865"/>
    </source>
</evidence>
<dbReference type="PROSITE" id="PS50865">
    <property type="entry name" value="ZF_MYND_2"/>
    <property type="match status" value="1"/>
</dbReference>
<evidence type="ECO:0000313" key="6">
    <source>
        <dbReference type="EMBL" id="KAJ7023519.1"/>
    </source>
</evidence>
<evidence type="ECO:0000256" key="2">
    <source>
        <dbReference type="ARBA" id="ARBA00022771"/>
    </source>
</evidence>
<keyword evidence="7" id="KW-1185">Reference proteome</keyword>
<sequence>MLIPSLDILDTMVTLSTLPSFENATKMLSCLATLVRSPDFPLDTVPNFWPRIWQWMRFIHLYYDCIPALTPPEVISTHLIHSQILLKFGEHPDTARAMFATKGVRRILAKGWATMVDHSFKAEEPVSSTVIGIPLLALSDTKTQLHFQEVVDACGGSYKSLALTLTKNISQVVMNSKSPYAPTSITPLLCFLREIFRISSDFVRYLLSRDIISSLVLTLDIDGHPPPSEGVPDRPISVEFCLGTLIQYLDTPPGYPWVVKALQAGLLRRIITSAVNITTISEAGHCPELLTTVLPKNLVSYTVIAEMKKAFLELETPARSEEFSRSALFGHWNTLRALVDQRAKVLDAWEMTGRASSLACYNIECHQVDTREYFRRCSVCRTAVYCSRECQRVDWMDGHRDECDVLLGAHLTFTKIGLHYHERNFIRALVHSDYQRLRVEISMAILQFVEQCPDRLFFVGFDYTTVKGVQCSVMPMAQLGIGSAIPHWGRLARAAGRLILHAVRIGHGVNWSNALFPLRATTSQFYDGLLRLASGIRGLRYSQVEALVRDLIEITDKDNDAQDRKDGILATRGTETSMQATRLQQVPADPVAFTSFARTTDSAWVVCAEGREADESGHWTVRGIAAAGAEEE</sequence>
<dbReference type="AlphaFoldDB" id="A0AAD6S9P6"/>
<accession>A0AAD6S9P6</accession>
<evidence type="ECO:0000256" key="1">
    <source>
        <dbReference type="ARBA" id="ARBA00022723"/>
    </source>
</evidence>
<name>A0AAD6S9P6_9AGAR</name>
<protein>
    <recommendedName>
        <fullName evidence="5">MYND-type domain-containing protein</fullName>
    </recommendedName>
</protein>
<feature type="domain" description="MYND-type" evidence="5">
    <location>
        <begin position="365"/>
        <end position="403"/>
    </location>
</feature>
<dbReference type="Gene3D" id="6.10.140.2220">
    <property type="match status" value="1"/>
</dbReference>
<organism evidence="6 7">
    <name type="scientific">Mycena alexandri</name>
    <dbReference type="NCBI Taxonomy" id="1745969"/>
    <lineage>
        <taxon>Eukaryota</taxon>
        <taxon>Fungi</taxon>
        <taxon>Dikarya</taxon>
        <taxon>Basidiomycota</taxon>
        <taxon>Agaricomycotina</taxon>
        <taxon>Agaricomycetes</taxon>
        <taxon>Agaricomycetidae</taxon>
        <taxon>Agaricales</taxon>
        <taxon>Marasmiineae</taxon>
        <taxon>Mycenaceae</taxon>
        <taxon>Mycena</taxon>
    </lineage>
</organism>
<reference evidence="6" key="1">
    <citation type="submission" date="2023-03" db="EMBL/GenBank/DDBJ databases">
        <title>Massive genome expansion in bonnet fungi (Mycena s.s.) driven by repeated elements and novel gene families across ecological guilds.</title>
        <authorList>
            <consortium name="Lawrence Berkeley National Laboratory"/>
            <person name="Harder C.B."/>
            <person name="Miyauchi S."/>
            <person name="Viragh M."/>
            <person name="Kuo A."/>
            <person name="Thoen E."/>
            <person name="Andreopoulos B."/>
            <person name="Lu D."/>
            <person name="Skrede I."/>
            <person name="Drula E."/>
            <person name="Henrissat B."/>
            <person name="Morin E."/>
            <person name="Kohler A."/>
            <person name="Barry K."/>
            <person name="LaButti K."/>
            <person name="Morin E."/>
            <person name="Salamov A."/>
            <person name="Lipzen A."/>
            <person name="Mereny Z."/>
            <person name="Hegedus B."/>
            <person name="Baldrian P."/>
            <person name="Stursova M."/>
            <person name="Weitz H."/>
            <person name="Taylor A."/>
            <person name="Grigoriev I.V."/>
            <person name="Nagy L.G."/>
            <person name="Martin F."/>
            <person name="Kauserud H."/>
        </authorList>
    </citation>
    <scope>NUCLEOTIDE SEQUENCE</scope>
    <source>
        <strain evidence="6">CBHHK200</strain>
    </source>
</reference>
<evidence type="ECO:0000256" key="3">
    <source>
        <dbReference type="ARBA" id="ARBA00022833"/>
    </source>
</evidence>
<proteinExistence type="predicted"/>
<dbReference type="EMBL" id="JARJCM010000187">
    <property type="protein sequence ID" value="KAJ7023519.1"/>
    <property type="molecule type" value="Genomic_DNA"/>
</dbReference>
<keyword evidence="2 4" id="KW-0863">Zinc-finger</keyword>
<comment type="caution">
    <text evidence="6">The sequence shown here is derived from an EMBL/GenBank/DDBJ whole genome shotgun (WGS) entry which is preliminary data.</text>
</comment>
<dbReference type="Proteomes" id="UP001218188">
    <property type="component" value="Unassembled WGS sequence"/>
</dbReference>
<keyword evidence="3" id="KW-0862">Zinc</keyword>
<dbReference type="InterPro" id="IPR002893">
    <property type="entry name" value="Znf_MYND"/>
</dbReference>
<dbReference type="Pfam" id="PF01753">
    <property type="entry name" value="zf-MYND"/>
    <property type="match status" value="1"/>
</dbReference>
<dbReference type="GO" id="GO:0008270">
    <property type="term" value="F:zinc ion binding"/>
    <property type="evidence" value="ECO:0007669"/>
    <property type="project" value="UniProtKB-KW"/>
</dbReference>
<gene>
    <name evidence="6" type="ORF">C8F04DRAFT_1271329</name>
</gene>
<evidence type="ECO:0000313" key="7">
    <source>
        <dbReference type="Proteomes" id="UP001218188"/>
    </source>
</evidence>
<evidence type="ECO:0000256" key="4">
    <source>
        <dbReference type="PROSITE-ProRule" id="PRU00134"/>
    </source>
</evidence>